<gene>
    <name evidence="10" type="primary">LOC100213249</name>
</gene>
<feature type="DNA-binding region" description="Homeobox" evidence="5">
    <location>
        <begin position="48"/>
        <end position="107"/>
    </location>
</feature>
<dbReference type="InterPro" id="IPR050649">
    <property type="entry name" value="Paired_Homeobox_TFs"/>
</dbReference>
<dbReference type="PANTHER" id="PTHR24329:SF543">
    <property type="entry name" value="FI01017P-RELATED"/>
    <property type="match status" value="1"/>
</dbReference>
<dbReference type="PROSITE" id="PS00027">
    <property type="entry name" value="HOMEOBOX_1"/>
    <property type="match status" value="1"/>
</dbReference>
<keyword evidence="4 5" id="KW-0539">Nucleus</keyword>
<sequence length="183" mass="21945">MHSASVAITDPKRKKLSTFSVKDILGLDEADTRKETKNNDEEDINEQGKKTRQCFSTTQVEQLEKLFNEINYPDAYTRQMLAKKMKVSETRIQIWCQNRRAKIRRQRKLHQPLIPQSTDIHNINKFQNFPWHHYLHQTYLPFHHNTELACKSCSSDLPLYERRPELHFRNFGTNFTDHKKYFH</sequence>
<keyword evidence="2 5" id="KW-0238">DNA-binding</keyword>
<dbReference type="GeneID" id="100213249"/>
<dbReference type="InterPro" id="IPR009057">
    <property type="entry name" value="Homeodomain-like_sf"/>
</dbReference>
<feature type="region of interest" description="Disordered" evidence="7">
    <location>
        <begin position="29"/>
        <end position="51"/>
    </location>
</feature>
<keyword evidence="9" id="KW-1185">Reference proteome</keyword>
<evidence type="ECO:0000256" key="5">
    <source>
        <dbReference type="PROSITE-ProRule" id="PRU00108"/>
    </source>
</evidence>
<evidence type="ECO:0000313" key="10">
    <source>
        <dbReference type="RefSeq" id="XP_065666607.1"/>
    </source>
</evidence>
<dbReference type="CDD" id="cd00086">
    <property type="entry name" value="homeodomain"/>
    <property type="match status" value="1"/>
</dbReference>
<dbReference type="PROSITE" id="PS50071">
    <property type="entry name" value="HOMEOBOX_2"/>
    <property type="match status" value="1"/>
</dbReference>
<dbReference type="SUPFAM" id="SSF46689">
    <property type="entry name" value="Homeodomain-like"/>
    <property type="match status" value="1"/>
</dbReference>
<feature type="domain" description="Homeobox" evidence="8">
    <location>
        <begin position="46"/>
        <end position="106"/>
    </location>
</feature>
<accession>A0ABM4CXD8</accession>
<dbReference type="Proteomes" id="UP001652625">
    <property type="component" value="Chromosome 11"/>
</dbReference>
<dbReference type="InterPro" id="IPR001356">
    <property type="entry name" value="HD"/>
</dbReference>
<evidence type="ECO:0000256" key="1">
    <source>
        <dbReference type="ARBA" id="ARBA00004123"/>
    </source>
</evidence>
<evidence type="ECO:0000256" key="3">
    <source>
        <dbReference type="ARBA" id="ARBA00023155"/>
    </source>
</evidence>
<evidence type="ECO:0000256" key="7">
    <source>
        <dbReference type="SAM" id="MobiDB-lite"/>
    </source>
</evidence>
<dbReference type="SMART" id="SM00389">
    <property type="entry name" value="HOX"/>
    <property type="match status" value="1"/>
</dbReference>
<reference evidence="10" key="1">
    <citation type="submission" date="2025-08" db="UniProtKB">
        <authorList>
            <consortium name="RefSeq"/>
        </authorList>
    </citation>
    <scope>IDENTIFICATION</scope>
</reference>
<keyword evidence="3 5" id="KW-0371">Homeobox</keyword>
<dbReference type="GO" id="GO:0003677">
    <property type="term" value="F:DNA binding"/>
    <property type="evidence" value="ECO:0007669"/>
    <property type="project" value="UniProtKB-KW"/>
</dbReference>
<dbReference type="Pfam" id="PF00046">
    <property type="entry name" value="Homeodomain"/>
    <property type="match status" value="1"/>
</dbReference>
<feature type="compositionally biased region" description="Basic and acidic residues" evidence="7">
    <location>
        <begin position="30"/>
        <end position="39"/>
    </location>
</feature>
<protein>
    <submittedName>
        <fullName evidence="10">Retinal homeobox protein Rx-B</fullName>
    </submittedName>
</protein>
<dbReference type="InterPro" id="IPR017970">
    <property type="entry name" value="Homeobox_CS"/>
</dbReference>
<dbReference type="Gene3D" id="1.10.10.60">
    <property type="entry name" value="Homeodomain-like"/>
    <property type="match status" value="1"/>
</dbReference>
<proteinExistence type="predicted"/>
<evidence type="ECO:0000256" key="2">
    <source>
        <dbReference type="ARBA" id="ARBA00023125"/>
    </source>
</evidence>
<dbReference type="RefSeq" id="XP_065666607.1">
    <property type="nucleotide sequence ID" value="XM_065810535.1"/>
</dbReference>
<dbReference type="PANTHER" id="PTHR24329">
    <property type="entry name" value="HOMEOBOX PROTEIN ARISTALESS"/>
    <property type="match status" value="1"/>
</dbReference>
<evidence type="ECO:0000256" key="6">
    <source>
        <dbReference type="RuleBase" id="RU000682"/>
    </source>
</evidence>
<evidence type="ECO:0000256" key="4">
    <source>
        <dbReference type="ARBA" id="ARBA00023242"/>
    </source>
</evidence>
<name>A0ABM4CXD8_HYDVU</name>
<organism evidence="9 10">
    <name type="scientific">Hydra vulgaris</name>
    <name type="common">Hydra</name>
    <name type="synonym">Hydra attenuata</name>
    <dbReference type="NCBI Taxonomy" id="6087"/>
    <lineage>
        <taxon>Eukaryota</taxon>
        <taxon>Metazoa</taxon>
        <taxon>Cnidaria</taxon>
        <taxon>Hydrozoa</taxon>
        <taxon>Hydroidolina</taxon>
        <taxon>Anthoathecata</taxon>
        <taxon>Aplanulata</taxon>
        <taxon>Hydridae</taxon>
        <taxon>Hydra</taxon>
    </lineage>
</organism>
<evidence type="ECO:0000313" key="9">
    <source>
        <dbReference type="Proteomes" id="UP001652625"/>
    </source>
</evidence>
<comment type="subcellular location">
    <subcellularLocation>
        <location evidence="1 5 6">Nucleus</location>
    </subcellularLocation>
</comment>
<evidence type="ECO:0000259" key="8">
    <source>
        <dbReference type="PROSITE" id="PS50071"/>
    </source>
</evidence>